<accession>A0A3B1DG65</accession>
<dbReference type="InterPro" id="IPR016024">
    <property type="entry name" value="ARM-type_fold"/>
</dbReference>
<evidence type="ECO:0008006" key="2">
    <source>
        <dbReference type="Google" id="ProtNLM"/>
    </source>
</evidence>
<dbReference type="Gene3D" id="1.25.10.10">
    <property type="entry name" value="Leucine-rich Repeat Variant"/>
    <property type="match status" value="1"/>
</dbReference>
<proteinExistence type="predicted"/>
<organism evidence="1">
    <name type="scientific">hydrothermal vent metagenome</name>
    <dbReference type="NCBI Taxonomy" id="652676"/>
    <lineage>
        <taxon>unclassified sequences</taxon>
        <taxon>metagenomes</taxon>
        <taxon>ecological metagenomes</taxon>
    </lineage>
</organism>
<gene>
    <name evidence="1" type="ORF">MNBD_PLANCTO03-315</name>
</gene>
<evidence type="ECO:0000313" key="1">
    <source>
        <dbReference type="EMBL" id="VAX41786.1"/>
    </source>
</evidence>
<dbReference type="SUPFAM" id="SSF48371">
    <property type="entry name" value="ARM repeat"/>
    <property type="match status" value="1"/>
</dbReference>
<dbReference type="EMBL" id="UOGK01000592">
    <property type="protein sequence ID" value="VAX41786.1"/>
    <property type="molecule type" value="Genomic_DNA"/>
</dbReference>
<reference evidence="1" key="1">
    <citation type="submission" date="2018-06" db="EMBL/GenBank/DDBJ databases">
        <authorList>
            <person name="Zhirakovskaya E."/>
        </authorList>
    </citation>
    <scope>NUCLEOTIDE SEQUENCE</scope>
</reference>
<dbReference type="AlphaFoldDB" id="A0A3B1DG65"/>
<name>A0A3B1DG65_9ZZZZ</name>
<sequence length="367" mass="39266">MADRINSIASFVLAIVILTVCLLAPQAKAQIFDPLPASDQTVFSAEEQQQITAFVQKRVALIGNGDTKAREAARSELLMPLRRAGVSVAFRRSVRAAGLDGLASLAGSPDEHIAINALFVLAEIGDDASRLVVQQHTTDESQAVRYAAVGAMKRIFRVVETFSPAIDPGRVSEMVAHLNSLLETETDPTVADAITRALLQASKIRRDGFETPATQALVGVASRVGHRLRVAEAGDRPVALISCVRVAEALAARLQAAGGVKPEIARAAAGFGGEMLAHLAFLANDGSLPDERRWELDLARLSERCVVFARIKLGGKSSEPGLAAMLERGEDTEFYEAARQLVLSLNGTPTNLDAQAMQRLKDALEDK</sequence>
<dbReference type="InterPro" id="IPR011989">
    <property type="entry name" value="ARM-like"/>
</dbReference>
<dbReference type="Pfam" id="PF13646">
    <property type="entry name" value="HEAT_2"/>
    <property type="match status" value="1"/>
</dbReference>
<protein>
    <recommendedName>
        <fullName evidence="2">HEAT repeat domain-containing protein</fullName>
    </recommendedName>
</protein>